<sequence length="396" mass="40839">MTVASPETSDTTSSREPIRVMIVDDSAVVRGIIGNWFAGDPGFAVVASHFNGRRAVDDVTNSKPDVIILDLEMPEMGGLDALPLILERKPGTAVIVASTLSQRGAEASISALNLGAADYVPKPSAATNKINSAEFRADLLQKVRELGLKARRRIERTAAPRPTPAATVGVAATAPAPAPVAKLAPQPIAKPRMPEALRRPSTAPVRAIVIGSSTGGPQALSKVFTALGPAMAGVPVLVTQHMPPTFTTILAEHLSRSAGRDAREGTDGEIVVPGRIYVAPGARHMLITRSGQDVVIRLSDAPPVNYCKPAVDPLFQSAAAVYGANLLGVVLTGMGTDGAKGGQAIVAAGGTMIAQDEESSVVWGMPGAMAATGVCSGILPIDEIGPKLVAFLGGRR</sequence>
<evidence type="ECO:0000256" key="5">
    <source>
        <dbReference type="PROSITE-ProRule" id="PRU00050"/>
    </source>
</evidence>
<dbReference type="PANTHER" id="PTHR42872:SF3">
    <property type="entry name" value="PROTEIN-GLUTAMATE METHYLESTERASE_PROTEIN-GLUTAMINE GLUTAMINASE 1"/>
    <property type="match status" value="1"/>
</dbReference>
<feature type="domain" description="Response regulatory" evidence="7">
    <location>
        <begin position="19"/>
        <end position="137"/>
    </location>
</feature>
<dbReference type="GO" id="GO:0006935">
    <property type="term" value="P:chemotaxis"/>
    <property type="evidence" value="ECO:0007669"/>
    <property type="project" value="UniProtKB-UniRule"/>
</dbReference>
<dbReference type="GO" id="GO:0050568">
    <property type="term" value="F:protein-glutamine glutaminase activity"/>
    <property type="evidence" value="ECO:0007669"/>
    <property type="project" value="UniProtKB-UniRule"/>
</dbReference>
<dbReference type="SUPFAM" id="SSF52738">
    <property type="entry name" value="Methylesterase CheB, C-terminal domain"/>
    <property type="match status" value="1"/>
</dbReference>
<evidence type="ECO:0000313" key="10">
    <source>
        <dbReference type="Proteomes" id="UP000186406"/>
    </source>
</evidence>
<dbReference type="Proteomes" id="UP000186406">
    <property type="component" value="Unassembled WGS sequence"/>
</dbReference>
<evidence type="ECO:0000259" key="7">
    <source>
        <dbReference type="PROSITE" id="PS50110"/>
    </source>
</evidence>
<dbReference type="STRING" id="1123029.SAMN02745172_01297"/>
<dbReference type="SMART" id="SM00448">
    <property type="entry name" value="REC"/>
    <property type="match status" value="1"/>
</dbReference>
<evidence type="ECO:0000256" key="4">
    <source>
        <dbReference type="HAMAP-Rule" id="MF_00099"/>
    </source>
</evidence>
<dbReference type="Pfam" id="PF01339">
    <property type="entry name" value="CheB_methylest"/>
    <property type="match status" value="1"/>
</dbReference>
<comment type="PTM">
    <text evidence="4">Phosphorylated by CheA. Phosphorylation of the N-terminal regulatory domain activates the methylesterase activity.</text>
</comment>
<comment type="domain">
    <text evidence="4">Contains a C-terminal catalytic domain, and an N-terminal region which modulates catalytic activity.</text>
</comment>
<comment type="catalytic activity">
    <reaction evidence="4">
        <text>L-glutaminyl-[protein] + H2O = L-glutamyl-[protein] + NH4(+)</text>
        <dbReference type="Rhea" id="RHEA:16441"/>
        <dbReference type="Rhea" id="RHEA-COMP:10207"/>
        <dbReference type="Rhea" id="RHEA-COMP:10208"/>
        <dbReference type="ChEBI" id="CHEBI:15377"/>
        <dbReference type="ChEBI" id="CHEBI:28938"/>
        <dbReference type="ChEBI" id="CHEBI:29973"/>
        <dbReference type="ChEBI" id="CHEBI:30011"/>
        <dbReference type="EC" id="3.5.1.44"/>
    </reaction>
</comment>
<keyword evidence="4" id="KW-0963">Cytoplasm</keyword>
<dbReference type="Gene3D" id="3.40.50.2300">
    <property type="match status" value="1"/>
</dbReference>
<keyword evidence="10" id="KW-1185">Reference proteome</keyword>
<dbReference type="CDD" id="cd17541">
    <property type="entry name" value="REC_CheB-like"/>
    <property type="match status" value="1"/>
</dbReference>
<dbReference type="InterPro" id="IPR008248">
    <property type="entry name" value="CheB-like"/>
</dbReference>
<dbReference type="Pfam" id="PF00072">
    <property type="entry name" value="Response_reg"/>
    <property type="match status" value="1"/>
</dbReference>
<dbReference type="PIRSF" id="PIRSF000876">
    <property type="entry name" value="RR_chemtxs_CheB"/>
    <property type="match status" value="1"/>
</dbReference>
<comment type="function">
    <text evidence="4">Involved in chemotaxis. Part of a chemotaxis signal transduction system that modulates chemotaxis in response to various stimuli. Catalyzes the demethylation of specific methylglutamate residues introduced into the chemoreceptors (methyl-accepting chemotaxis proteins or MCP) by CheR. Also mediates the irreversible deamidation of specific glutamine residues to glutamic acid.</text>
</comment>
<dbReference type="Gene3D" id="3.40.50.180">
    <property type="entry name" value="Methylesterase CheB, C-terminal domain"/>
    <property type="match status" value="1"/>
</dbReference>
<comment type="similarity">
    <text evidence="4">Belongs to the CheB family.</text>
</comment>
<dbReference type="InterPro" id="IPR011006">
    <property type="entry name" value="CheY-like_superfamily"/>
</dbReference>
<comment type="catalytic activity">
    <reaction evidence="3 4">
        <text>[protein]-L-glutamate 5-O-methyl ester + H2O = L-glutamyl-[protein] + methanol + H(+)</text>
        <dbReference type="Rhea" id="RHEA:23236"/>
        <dbReference type="Rhea" id="RHEA-COMP:10208"/>
        <dbReference type="Rhea" id="RHEA-COMP:10311"/>
        <dbReference type="ChEBI" id="CHEBI:15377"/>
        <dbReference type="ChEBI" id="CHEBI:15378"/>
        <dbReference type="ChEBI" id="CHEBI:17790"/>
        <dbReference type="ChEBI" id="CHEBI:29973"/>
        <dbReference type="ChEBI" id="CHEBI:82795"/>
        <dbReference type="EC" id="3.1.1.61"/>
    </reaction>
</comment>
<proteinExistence type="inferred from homology"/>
<evidence type="ECO:0000256" key="2">
    <source>
        <dbReference type="ARBA" id="ARBA00022801"/>
    </source>
</evidence>
<feature type="modified residue" description="4-aspartylphosphate" evidence="4 6">
    <location>
        <position position="70"/>
    </location>
</feature>
<dbReference type="PROSITE" id="PS50110">
    <property type="entry name" value="RESPONSE_REGULATORY"/>
    <property type="match status" value="1"/>
</dbReference>
<accession>A0A1M7ZEE6</accession>
<dbReference type="PANTHER" id="PTHR42872">
    <property type="entry name" value="PROTEIN-GLUTAMATE METHYLESTERASE/PROTEIN-GLUTAMINE GLUTAMINASE"/>
    <property type="match status" value="1"/>
</dbReference>
<evidence type="ECO:0000313" key="9">
    <source>
        <dbReference type="EMBL" id="SHO63179.1"/>
    </source>
</evidence>
<gene>
    <name evidence="4" type="primary">cheB</name>
    <name evidence="9" type="ORF">SAMN02745172_01297</name>
</gene>
<dbReference type="InterPro" id="IPR035909">
    <property type="entry name" value="CheB_C"/>
</dbReference>
<keyword evidence="2 4" id="KW-0378">Hydrolase</keyword>
<dbReference type="NCBIfam" id="NF001965">
    <property type="entry name" value="PRK00742.1"/>
    <property type="match status" value="1"/>
</dbReference>
<comment type="subcellular location">
    <subcellularLocation>
        <location evidence="4">Cytoplasm</location>
    </subcellularLocation>
</comment>
<dbReference type="GO" id="GO:0008984">
    <property type="term" value="F:protein-glutamate methylesterase activity"/>
    <property type="evidence" value="ECO:0007669"/>
    <property type="project" value="UniProtKB-UniRule"/>
</dbReference>
<feature type="domain" description="CheB-type methylesterase" evidence="8">
    <location>
        <begin position="200"/>
        <end position="395"/>
    </location>
</feature>
<dbReference type="SUPFAM" id="SSF52172">
    <property type="entry name" value="CheY-like"/>
    <property type="match status" value="1"/>
</dbReference>
<keyword evidence="1 4" id="KW-0145">Chemotaxis</keyword>
<reference evidence="9 10" key="1">
    <citation type="submission" date="2016-12" db="EMBL/GenBank/DDBJ databases">
        <authorList>
            <person name="Song W.-J."/>
            <person name="Kurnit D.M."/>
        </authorList>
    </citation>
    <scope>NUCLEOTIDE SEQUENCE [LARGE SCALE GENOMIC DNA]</scope>
    <source>
        <strain evidence="9 10">DSM 19599</strain>
    </source>
</reference>
<dbReference type="OrthoDB" id="9793421at2"/>
<dbReference type="RefSeq" id="WP_073626709.1">
    <property type="nucleotide sequence ID" value="NZ_FRXO01000002.1"/>
</dbReference>
<protein>
    <recommendedName>
        <fullName evidence="4">Protein-glutamate methylesterase/protein-glutamine glutaminase</fullName>
        <ecNumber evidence="4">3.1.1.61</ecNumber>
        <ecNumber evidence="4">3.5.1.44</ecNumber>
    </recommendedName>
</protein>
<dbReference type="GO" id="GO:0005737">
    <property type="term" value="C:cytoplasm"/>
    <property type="evidence" value="ECO:0007669"/>
    <property type="project" value="UniProtKB-SubCell"/>
</dbReference>
<dbReference type="PROSITE" id="PS50122">
    <property type="entry name" value="CHEB"/>
    <property type="match status" value="1"/>
</dbReference>
<feature type="active site" evidence="4 5">
    <location>
        <position position="337"/>
    </location>
</feature>
<evidence type="ECO:0000256" key="1">
    <source>
        <dbReference type="ARBA" id="ARBA00022500"/>
    </source>
</evidence>
<evidence type="ECO:0000256" key="3">
    <source>
        <dbReference type="ARBA" id="ARBA00048267"/>
    </source>
</evidence>
<dbReference type="CDD" id="cd16432">
    <property type="entry name" value="CheB_Rec"/>
    <property type="match status" value="1"/>
</dbReference>
<dbReference type="EC" id="3.1.1.61" evidence="4"/>
<evidence type="ECO:0000256" key="6">
    <source>
        <dbReference type="PROSITE-ProRule" id="PRU00169"/>
    </source>
</evidence>
<dbReference type="GO" id="GO:0000156">
    <property type="term" value="F:phosphorelay response regulator activity"/>
    <property type="evidence" value="ECO:0007669"/>
    <property type="project" value="InterPro"/>
</dbReference>
<keyword evidence="4 6" id="KW-0597">Phosphoprotein</keyword>
<dbReference type="EC" id="3.5.1.44" evidence="4"/>
<organism evidence="9 10">
    <name type="scientific">Pseudoxanthobacter soli DSM 19599</name>
    <dbReference type="NCBI Taxonomy" id="1123029"/>
    <lineage>
        <taxon>Bacteria</taxon>
        <taxon>Pseudomonadati</taxon>
        <taxon>Pseudomonadota</taxon>
        <taxon>Alphaproteobacteria</taxon>
        <taxon>Hyphomicrobiales</taxon>
        <taxon>Segnochrobactraceae</taxon>
        <taxon>Pseudoxanthobacter</taxon>
    </lineage>
</organism>
<name>A0A1M7ZEE6_9HYPH</name>
<dbReference type="InterPro" id="IPR000673">
    <property type="entry name" value="Sig_transdc_resp-reg_Me-estase"/>
</dbReference>
<dbReference type="HAMAP" id="MF_00099">
    <property type="entry name" value="CheB_chemtxs"/>
    <property type="match status" value="1"/>
</dbReference>
<feature type="active site" evidence="4 5">
    <location>
        <position position="213"/>
    </location>
</feature>
<dbReference type="EMBL" id="FRXO01000002">
    <property type="protein sequence ID" value="SHO63179.1"/>
    <property type="molecule type" value="Genomic_DNA"/>
</dbReference>
<evidence type="ECO:0000259" key="8">
    <source>
        <dbReference type="PROSITE" id="PS50122"/>
    </source>
</evidence>
<dbReference type="InterPro" id="IPR001789">
    <property type="entry name" value="Sig_transdc_resp-reg_receiver"/>
</dbReference>
<feature type="active site" evidence="4 5">
    <location>
        <position position="241"/>
    </location>
</feature>
<dbReference type="AlphaFoldDB" id="A0A1M7ZEE6"/>